<proteinExistence type="predicted"/>
<evidence type="ECO:0000313" key="1">
    <source>
        <dbReference type="EMBL" id="KAG5211245.1"/>
    </source>
</evidence>
<dbReference type="AlphaFoldDB" id="A0A836AIV5"/>
<protein>
    <submittedName>
        <fullName evidence="1">Uncharacterized protein</fullName>
    </submittedName>
</protein>
<accession>A0A836AIV5</accession>
<dbReference type="Proteomes" id="UP000664991">
    <property type="component" value="Unassembled WGS sequence"/>
</dbReference>
<reference evidence="1 2" key="1">
    <citation type="submission" date="2020-12" db="EMBL/GenBank/DDBJ databases">
        <title>De novo assembly of Tibetan sheep genome.</title>
        <authorList>
            <person name="Li X."/>
        </authorList>
    </citation>
    <scope>NUCLEOTIDE SEQUENCE [LARGE SCALE GENOMIC DNA]</scope>
    <source>
        <tissue evidence="1">Heart</tissue>
    </source>
</reference>
<gene>
    <name evidence="1" type="ORF">JEQ12_013674</name>
</gene>
<organism evidence="1 2">
    <name type="scientific">Ovis aries</name>
    <name type="common">Sheep</name>
    <dbReference type="NCBI Taxonomy" id="9940"/>
    <lineage>
        <taxon>Eukaryota</taxon>
        <taxon>Metazoa</taxon>
        <taxon>Chordata</taxon>
        <taxon>Craniata</taxon>
        <taxon>Vertebrata</taxon>
        <taxon>Euteleostomi</taxon>
        <taxon>Mammalia</taxon>
        <taxon>Eutheria</taxon>
        <taxon>Laurasiatheria</taxon>
        <taxon>Artiodactyla</taxon>
        <taxon>Ruminantia</taxon>
        <taxon>Pecora</taxon>
        <taxon>Bovidae</taxon>
        <taxon>Caprinae</taxon>
        <taxon>Ovis</taxon>
    </lineage>
</organism>
<sequence>MVNTSISRTSILAGEVRTPPAHRVRKSLPRRPLQRSAQQALPWNEVVFRVLHTVTQEKNEGSFTMSSTFWELPQVLTNLQSRLSVEFSEQLSVNHSTVSAGPVLLTQPEEEALPADLPATCLNRGTVTLDTRYPMPRPGLRAREMYTNTDPVLRVPRLKGKDKHTGDEIASLDAGLNDTDKWFAN</sequence>
<feature type="non-terminal residue" evidence="1">
    <location>
        <position position="185"/>
    </location>
</feature>
<dbReference type="EMBL" id="JAEMGP010000003">
    <property type="protein sequence ID" value="KAG5211245.1"/>
    <property type="molecule type" value="Genomic_DNA"/>
</dbReference>
<comment type="caution">
    <text evidence="1">The sequence shown here is derived from an EMBL/GenBank/DDBJ whole genome shotgun (WGS) entry which is preliminary data.</text>
</comment>
<name>A0A836AIV5_SHEEP</name>
<evidence type="ECO:0000313" key="2">
    <source>
        <dbReference type="Proteomes" id="UP000664991"/>
    </source>
</evidence>